<reference evidence="5" key="1">
    <citation type="submission" date="2022-11" db="UniProtKB">
        <authorList>
            <consortium name="WormBaseParasite"/>
        </authorList>
    </citation>
    <scope>IDENTIFICATION</scope>
</reference>
<dbReference type="PANTHER" id="PTHR33748">
    <property type="entry name" value="PROTEIN CBG04600"/>
    <property type="match status" value="1"/>
</dbReference>
<feature type="region of interest" description="Disordered" evidence="1">
    <location>
        <begin position="285"/>
        <end position="386"/>
    </location>
</feature>
<keyword evidence="2" id="KW-0472">Membrane</keyword>
<name>A0A915DMC1_9BILA</name>
<feature type="compositionally biased region" description="Basic and acidic residues" evidence="1">
    <location>
        <begin position="453"/>
        <end position="468"/>
    </location>
</feature>
<keyword evidence="2" id="KW-1133">Transmembrane helix</keyword>
<dbReference type="WBParaSite" id="jg21092">
    <property type="protein sequence ID" value="jg21092"/>
    <property type="gene ID" value="jg21092"/>
</dbReference>
<sequence length="468" mass="51900">MVERARRIDGALLRSKLLLLLILQISVCSAISVFEDYEECRDREKFGLDLSLICDPDHKLQRATLRSLDSLLRDLQNKITCECENQCERGEGLTNKYVGLLLVTTTAKIDAGAESLNQSARKVYEDAKLGDSECSNGLLIIYIKDQQKLATYRGNGRFAQLDEKDMARLHELATKAPSGENTDDSVALQFLLSNHEDEANNQQNVQRAESWAPIIGLTVALVIILIILALLLALLLAKICGCCCGKGSQRKDKYYVNPRVPSYKTIEPIYIVTPSLSEHPGTLPHPMRSHHHQTGLYQSPYGGVVPPPPPPLGSRPIVTHPASTLRSRSVTPTSTHRIRIHPQHSTEFYPQHSTSTHGSVKSPDQTPQANKRDRVARNSTTASKHSNATYYTASNIIANSPDSAENAGIVALHQRSPPDAPPHRSILLPQHRQPLPVVPYDPNNPATGLSFLDPHRRQETQTREEFIS</sequence>
<dbReference type="Proteomes" id="UP000887574">
    <property type="component" value="Unplaced"/>
</dbReference>
<dbReference type="GO" id="GO:0005892">
    <property type="term" value="C:acetylcholine-gated channel complex"/>
    <property type="evidence" value="ECO:0007669"/>
    <property type="project" value="InterPro"/>
</dbReference>
<accession>A0A915DMC1</accession>
<dbReference type="Pfam" id="PF17175">
    <property type="entry name" value="MOLO1"/>
    <property type="match status" value="1"/>
</dbReference>
<feature type="region of interest" description="Disordered" evidence="1">
    <location>
        <begin position="413"/>
        <end position="468"/>
    </location>
</feature>
<feature type="compositionally biased region" description="Polar residues" evidence="1">
    <location>
        <begin position="343"/>
        <end position="369"/>
    </location>
</feature>
<dbReference type="AlphaFoldDB" id="A0A915DMC1"/>
<evidence type="ECO:0000313" key="4">
    <source>
        <dbReference type="Proteomes" id="UP000887574"/>
    </source>
</evidence>
<keyword evidence="3" id="KW-0732">Signal</keyword>
<feature type="transmembrane region" description="Helical" evidence="2">
    <location>
        <begin position="211"/>
        <end position="236"/>
    </location>
</feature>
<evidence type="ECO:0000256" key="3">
    <source>
        <dbReference type="SAM" id="SignalP"/>
    </source>
</evidence>
<dbReference type="InterPro" id="IPR033438">
    <property type="entry name" value="MOLO1"/>
</dbReference>
<dbReference type="PANTHER" id="PTHR33748:SF5">
    <property type="entry name" value="GROUND-LIKE DOMAIN-CONTAINING PROTEIN"/>
    <property type="match status" value="1"/>
</dbReference>
<evidence type="ECO:0000256" key="1">
    <source>
        <dbReference type="SAM" id="MobiDB-lite"/>
    </source>
</evidence>
<dbReference type="Gene3D" id="3.10.310.50">
    <property type="match status" value="1"/>
</dbReference>
<feature type="compositionally biased region" description="Polar residues" evidence="1">
    <location>
        <begin position="377"/>
        <end position="386"/>
    </location>
</feature>
<feature type="signal peptide" evidence="3">
    <location>
        <begin position="1"/>
        <end position="30"/>
    </location>
</feature>
<keyword evidence="2" id="KW-0812">Transmembrane</keyword>
<protein>
    <submittedName>
        <fullName evidence="5">Uncharacterized protein</fullName>
    </submittedName>
</protein>
<keyword evidence="4" id="KW-1185">Reference proteome</keyword>
<proteinExistence type="predicted"/>
<organism evidence="4 5">
    <name type="scientific">Ditylenchus dipsaci</name>
    <dbReference type="NCBI Taxonomy" id="166011"/>
    <lineage>
        <taxon>Eukaryota</taxon>
        <taxon>Metazoa</taxon>
        <taxon>Ecdysozoa</taxon>
        <taxon>Nematoda</taxon>
        <taxon>Chromadorea</taxon>
        <taxon>Rhabditida</taxon>
        <taxon>Tylenchina</taxon>
        <taxon>Tylenchomorpha</taxon>
        <taxon>Sphaerularioidea</taxon>
        <taxon>Anguinidae</taxon>
        <taxon>Anguininae</taxon>
        <taxon>Ditylenchus</taxon>
    </lineage>
</organism>
<evidence type="ECO:0000256" key="2">
    <source>
        <dbReference type="SAM" id="Phobius"/>
    </source>
</evidence>
<feature type="compositionally biased region" description="Polar residues" evidence="1">
    <location>
        <begin position="321"/>
        <end position="335"/>
    </location>
</feature>
<evidence type="ECO:0000313" key="5">
    <source>
        <dbReference type="WBParaSite" id="jg21092"/>
    </source>
</evidence>
<feature type="chain" id="PRO_5036746843" evidence="3">
    <location>
        <begin position="31"/>
        <end position="468"/>
    </location>
</feature>